<feature type="domain" description="VOC" evidence="1">
    <location>
        <begin position="16"/>
        <end position="137"/>
    </location>
</feature>
<proteinExistence type="predicted"/>
<name>A0A4Q4ZCW9_9ACTN</name>
<evidence type="ECO:0000259" key="1">
    <source>
        <dbReference type="PROSITE" id="PS51819"/>
    </source>
</evidence>
<dbReference type="Gene3D" id="3.10.180.10">
    <property type="entry name" value="2,3-Dihydroxybiphenyl 1,2-Dioxygenase, domain 1"/>
    <property type="match status" value="1"/>
</dbReference>
<dbReference type="PROSITE" id="PS51819">
    <property type="entry name" value="VOC"/>
    <property type="match status" value="1"/>
</dbReference>
<sequence length="142" mass="15921">MRGRTKADPGTDRWSRNDWWGPVLQTPDPAALARFYAGLLDWEVLTDEPTWWVIGPGEGVCTLAFQKEEGYVRPVWPSAPGEQQMMMHLDFEVLDLAAAAAEAAERGAVLHDFQPQDDVRVFLDPDGHPFCLYLGKPPEEIA</sequence>
<dbReference type="OrthoDB" id="1645442at2"/>
<dbReference type="RefSeq" id="WP_134717182.1">
    <property type="nucleotide sequence ID" value="NZ_SDKM01000014.1"/>
</dbReference>
<dbReference type="EMBL" id="SDKM01000014">
    <property type="protein sequence ID" value="RYP85843.1"/>
    <property type="molecule type" value="Genomic_DNA"/>
</dbReference>
<dbReference type="InterPro" id="IPR029068">
    <property type="entry name" value="Glyas_Bleomycin-R_OHBP_Dase"/>
</dbReference>
<dbReference type="PANTHER" id="PTHR35908">
    <property type="entry name" value="HYPOTHETICAL FUSION PROTEIN"/>
    <property type="match status" value="1"/>
</dbReference>
<dbReference type="SUPFAM" id="SSF54593">
    <property type="entry name" value="Glyoxalase/Bleomycin resistance protein/Dihydroxybiphenyl dioxygenase"/>
    <property type="match status" value="1"/>
</dbReference>
<protein>
    <submittedName>
        <fullName evidence="2">VOC family protein</fullName>
    </submittedName>
</protein>
<keyword evidence="3" id="KW-1185">Reference proteome</keyword>
<dbReference type="InterPro" id="IPR041581">
    <property type="entry name" value="Glyoxalase_6"/>
</dbReference>
<evidence type="ECO:0000313" key="3">
    <source>
        <dbReference type="Proteomes" id="UP000295198"/>
    </source>
</evidence>
<dbReference type="PANTHER" id="PTHR35908:SF1">
    <property type="entry name" value="CONSERVED PROTEIN"/>
    <property type="match status" value="1"/>
</dbReference>
<evidence type="ECO:0000313" key="2">
    <source>
        <dbReference type="EMBL" id="RYP85843.1"/>
    </source>
</evidence>
<dbReference type="CDD" id="cd06587">
    <property type="entry name" value="VOC"/>
    <property type="match status" value="1"/>
</dbReference>
<dbReference type="Pfam" id="PF18029">
    <property type="entry name" value="Glyoxalase_6"/>
    <property type="match status" value="1"/>
</dbReference>
<accession>A0A4Q4ZCW9</accession>
<gene>
    <name evidence="2" type="ORF">EKO23_11045</name>
</gene>
<dbReference type="Proteomes" id="UP000295198">
    <property type="component" value="Unassembled WGS sequence"/>
</dbReference>
<dbReference type="InterPro" id="IPR037523">
    <property type="entry name" value="VOC_core"/>
</dbReference>
<dbReference type="AlphaFoldDB" id="A0A4Q4ZCW9"/>
<organism evidence="2 3">
    <name type="scientific">Nocardioides guangzhouensis</name>
    <dbReference type="NCBI Taxonomy" id="2497878"/>
    <lineage>
        <taxon>Bacteria</taxon>
        <taxon>Bacillati</taxon>
        <taxon>Actinomycetota</taxon>
        <taxon>Actinomycetes</taxon>
        <taxon>Propionibacteriales</taxon>
        <taxon>Nocardioidaceae</taxon>
        <taxon>Nocardioides</taxon>
    </lineage>
</organism>
<comment type="caution">
    <text evidence="2">The sequence shown here is derived from an EMBL/GenBank/DDBJ whole genome shotgun (WGS) entry which is preliminary data.</text>
</comment>
<reference evidence="2 3" key="1">
    <citation type="submission" date="2019-01" db="EMBL/GenBank/DDBJ databases">
        <title>Nocardioides guangzhouensis sp. nov., an actinobacterium isolated from soil.</title>
        <authorList>
            <person name="Fu Y."/>
            <person name="Cai Y."/>
            <person name="Lin Z."/>
            <person name="Chen P."/>
        </authorList>
    </citation>
    <scope>NUCLEOTIDE SEQUENCE [LARGE SCALE GENOMIC DNA]</scope>
    <source>
        <strain evidence="2 3">130</strain>
    </source>
</reference>